<keyword evidence="2" id="KW-1185">Reference proteome</keyword>
<sequence>MNMLIQLSTWEISNISNLINSIYETYDCNLDKSSCLTIGWISYLECRNLYPYSLFSDDFIQYVSEKISASFSNLRKDRSNRIRITSKCSLYSTFNENGEELINFLPGNNGCFENSVSLWDYAERLGNLKYKILKLMYHKESDLEIIETLHLCPDDYFVIKEQLKEDFLNYINI</sequence>
<gene>
    <name evidence="1" type="ordered locus">EUBELI_01740</name>
</gene>
<dbReference type="Proteomes" id="UP000001476">
    <property type="component" value="Chromosome"/>
</dbReference>
<proteinExistence type="predicted"/>
<dbReference type="KEGG" id="eel:EUBELI_01740"/>
<organism evidence="1 2">
    <name type="scientific">Lachnospira eligens (strain ATCC 27750 / DSM 3376 / VPI C15-48 / C15-B4)</name>
    <name type="common">Eubacterium eligens</name>
    <dbReference type="NCBI Taxonomy" id="515620"/>
    <lineage>
        <taxon>Bacteria</taxon>
        <taxon>Bacillati</taxon>
        <taxon>Bacillota</taxon>
        <taxon>Clostridia</taxon>
        <taxon>Lachnospirales</taxon>
        <taxon>Lachnospiraceae</taxon>
        <taxon>Lachnospira</taxon>
    </lineage>
</organism>
<dbReference type="HOGENOM" id="CLU_1545307_0_0_9"/>
<name>C4Z3E0_LACE2</name>
<accession>C4Z3E0</accession>
<evidence type="ECO:0000313" key="1">
    <source>
        <dbReference type="EMBL" id="ACR72730.1"/>
    </source>
</evidence>
<dbReference type="EMBL" id="CP001104">
    <property type="protein sequence ID" value="ACR72730.1"/>
    <property type="molecule type" value="Genomic_DNA"/>
</dbReference>
<protein>
    <submittedName>
        <fullName evidence="1">Uncharacterized protein</fullName>
    </submittedName>
</protein>
<reference evidence="1 2" key="1">
    <citation type="journal article" date="2009" name="Proc. Natl. Acad. Sci. U.S.A.">
        <title>Characterizing a model human gut microbiota composed of members of its two dominant bacterial phyla.</title>
        <authorList>
            <person name="Mahowald M.A."/>
            <person name="Rey F.E."/>
            <person name="Seedorf H."/>
            <person name="Turnbaugh P.J."/>
            <person name="Fulton R.S."/>
            <person name="Wollam A."/>
            <person name="Shah N."/>
            <person name="Wang C."/>
            <person name="Magrini V."/>
            <person name="Wilson R.K."/>
            <person name="Cantarel B.L."/>
            <person name="Coutinho P.M."/>
            <person name="Henrissat B."/>
            <person name="Crock L.W."/>
            <person name="Russell A."/>
            <person name="Verberkmoes N.C."/>
            <person name="Hettich R.L."/>
            <person name="Gordon J.I."/>
        </authorList>
    </citation>
    <scope>NUCLEOTIDE SEQUENCE [LARGE SCALE GENOMIC DNA]</scope>
    <source>
        <strain evidence="2">ATCC 27750 / DSM 3376 / VPI C15-48 / C15-B4</strain>
    </source>
</reference>
<evidence type="ECO:0000313" key="2">
    <source>
        <dbReference type="Proteomes" id="UP000001476"/>
    </source>
</evidence>
<dbReference type="AlphaFoldDB" id="C4Z3E0"/>
<dbReference type="STRING" id="515620.EUBELI_01740"/>